<dbReference type="AlphaFoldDB" id="V9W341"/>
<keyword evidence="2" id="KW-1185">Reference proteome</keyword>
<evidence type="ECO:0000313" key="1">
    <source>
        <dbReference type="EMBL" id="AHD05426.1"/>
    </source>
</evidence>
<gene>
    <name evidence="1" type="ORF">ERIC2_c16040</name>
</gene>
<dbReference type="HOGENOM" id="CLU_2383377_0_0_9"/>
<dbReference type="KEGG" id="plv:ERIC2_c16040"/>
<sequence>MTSLTQWGILQSCQAALKEMNSFLISYLFLSREAEGQGPMKPGNRFKAGYNRLNVMVPIPSEPDVLADEKSGLSFTQPFLSLHKKGFIFTPRSR</sequence>
<organism evidence="1 2">
    <name type="scientific">Paenibacillus larvae subsp. larvae DSM 25430</name>
    <dbReference type="NCBI Taxonomy" id="697284"/>
    <lineage>
        <taxon>Bacteria</taxon>
        <taxon>Bacillati</taxon>
        <taxon>Bacillota</taxon>
        <taxon>Bacilli</taxon>
        <taxon>Bacillales</taxon>
        <taxon>Paenibacillaceae</taxon>
        <taxon>Paenibacillus</taxon>
    </lineage>
</organism>
<dbReference type="Proteomes" id="UP000029431">
    <property type="component" value="Chromosome"/>
</dbReference>
<proteinExistence type="predicted"/>
<accession>V9W341</accession>
<name>V9W341_9BACL</name>
<protein>
    <submittedName>
        <fullName evidence="1">Uncharacterized protein</fullName>
    </submittedName>
</protein>
<reference evidence="1 2" key="1">
    <citation type="journal article" date="2014" name="PLoS ONE">
        <title>How to Kill the Honey Bee Larva: Genomic Potential and Virulence Mechanisms of Paenibacillus larvae.</title>
        <authorList>
            <person name="Djukic M."/>
            <person name="Brzuszkiewicz E."/>
            <person name="Funfhaus A."/>
            <person name="Voss J."/>
            <person name="Gollnow K."/>
            <person name="Poppinga L."/>
            <person name="Liesegang H."/>
            <person name="Garcia-Gonzalez E."/>
            <person name="Genersch E."/>
            <person name="Daniel R."/>
        </authorList>
    </citation>
    <scope>NUCLEOTIDE SEQUENCE [LARGE SCALE GENOMIC DNA]</scope>
    <source>
        <strain evidence="1 2">DSM 25430</strain>
    </source>
</reference>
<evidence type="ECO:0000313" key="2">
    <source>
        <dbReference type="Proteomes" id="UP000029431"/>
    </source>
</evidence>
<dbReference type="EMBL" id="CP003355">
    <property type="protein sequence ID" value="AHD05426.1"/>
    <property type="molecule type" value="Genomic_DNA"/>
</dbReference>